<keyword evidence="7 11" id="KW-0521">NADP</keyword>
<feature type="domain" description="FMN-dependent dehydrogenase" evidence="12">
    <location>
        <begin position="175"/>
        <end position="334"/>
    </location>
</feature>
<evidence type="ECO:0000313" key="13">
    <source>
        <dbReference type="EMBL" id="GLV13209.1"/>
    </source>
</evidence>
<dbReference type="PANTHER" id="PTHR43665">
    <property type="entry name" value="ISOPENTENYL-DIPHOSPHATE DELTA-ISOMERASE"/>
    <property type="match status" value="1"/>
</dbReference>
<feature type="binding site" evidence="11">
    <location>
        <position position="191"/>
    </location>
    <ligand>
        <name>FMN</name>
        <dbReference type="ChEBI" id="CHEBI:58210"/>
    </ligand>
</feature>
<dbReference type="Pfam" id="PF01070">
    <property type="entry name" value="FMN_dh"/>
    <property type="match status" value="1"/>
</dbReference>
<evidence type="ECO:0000256" key="7">
    <source>
        <dbReference type="ARBA" id="ARBA00022857"/>
    </source>
</evidence>
<comment type="similarity">
    <text evidence="11">Belongs to the IPP isomerase type 2 family.</text>
</comment>
<dbReference type="GO" id="GO:0005737">
    <property type="term" value="C:cytoplasm"/>
    <property type="evidence" value="ECO:0007669"/>
    <property type="project" value="UniProtKB-SubCell"/>
</dbReference>
<comment type="subcellular location">
    <subcellularLocation>
        <location evidence="11">Cytoplasm</location>
    </subcellularLocation>
</comment>
<reference evidence="14" key="1">
    <citation type="submission" date="2016-10" db="EMBL/GenBank/DDBJ databases">
        <authorList>
            <person name="de Groot N.N."/>
        </authorList>
    </citation>
    <scope>NUCLEOTIDE SEQUENCE [LARGE SCALE GENOMIC DNA]</scope>
    <source>
        <strain evidence="14">DSM 12489</strain>
    </source>
</reference>
<dbReference type="SUPFAM" id="SSF51395">
    <property type="entry name" value="FMN-linked oxidoreductases"/>
    <property type="match status" value="1"/>
</dbReference>
<evidence type="ECO:0000256" key="9">
    <source>
        <dbReference type="ARBA" id="ARBA00023235"/>
    </source>
</evidence>
<feature type="binding site" evidence="11">
    <location>
        <position position="100"/>
    </location>
    <ligand>
        <name>FMN</name>
        <dbReference type="ChEBI" id="CHEBI:58210"/>
    </ligand>
</feature>
<dbReference type="Gene3D" id="3.20.20.70">
    <property type="entry name" value="Aldolase class I"/>
    <property type="match status" value="1"/>
</dbReference>
<comment type="cofactor">
    <cofactor evidence="1 11">
        <name>FMN</name>
        <dbReference type="ChEBI" id="CHEBI:58210"/>
    </cofactor>
</comment>
<evidence type="ECO:0000259" key="12">
    <source>
        <dbReference type="Pfam" id="PF01070"/>
    </source>
</evidence>
<feature type="binding site" evidence="11">
    <location>
        <position position="129"/>
    </location>
    <ligand>
        <name>FMN</name>
        <dbReference type="ChEBI" id="CHEBI:58210"/>
    </ligand>
</feature>
<proteinExistence type="inferred from homology"/>
<protein>
    <recommendedName>
        <fullName evidence="11">Isopentenyl-diphosphate delta-isomerase</fullName>
        <shortName evidence="11">IPP isomerase</shortName>
        <ecNumber evidence="11">5.3.3.2</ecNumber>
    </recommendedName>
    <alternativeName>
        <fullName evidence="11">Isopentenyl diphosphate:dimethylallyl diphosphate isomerase</fullName>
    </alternativeName>
    <alternativeName>
        <fullName evidence="11">Isopentenyl pyrophosphate isomerase</fullName>
    </alternativeName>
    <alternativeName>
        <fullName evidence="11">Type 2 isopentenyl diphosphate isomerase</fullName>
        <shortName evidence="11">IDI-2</shortName>
    </alternativeName>
</protein>
<dbReference type="InterPro" id="IPR011179">
    <property type="entry name" value="IPdP_isomerase"/>
</dbReference>
<feature type="binding site" evidence="11">
    <location>
        <begin position="268"/>
        <end position="270"/>
    </location>
    <ligand>
        <name>FMN</name>
        <dbReference type="ChEBI" id="CHEBI:58210"/>
    </ligand>
</feature>
<feature type="binding site" evidence="11">
    <location>
        <begin position="289"/>
        <end position="290"/>
    </location>
    <ligand>
        <name>FMN</name>
        <dbReference type="ChEBI" id="CHEBI:58210"/>
    </ligand>
</feature>
<organism evidence="14 15">
    <name type="scientific">Alicyclobacillus hesperidum</name>
    <dbReference type="NCBI Taxonomy" id="89784"/>
    <lineage>
        <taxon>Bacteria</taxon>
        <taxon>Bacillati</taxon>
        <taxon>Bacillota</taxon>
        <taxon>Bacilli</taxon>
        <taxon>Bacillales</taxon>
        <taxon>Alicyclobacillaceae</taxon>
        <taxon>Alicyclobacillus</taxon>
    </lineage>
</organism>
<evidence type="ECO:0000256" key="6">
    <source>
        <dbReference type="ARBA" id="ARBA00022842"/>
    </source>
</evidence>
<dbReference type="InterPro" id="IPR000262">
    <property type="entry name" value="FMN-dep_DH"/>
</dbReference>
<dbReference type="NCBIfam" id="TIGR02151">
    <property type="entry name" value="IPP_isom_2"/>
    <property type="match status" value="1"/>
</dbReference>
<feature type="binding site" evidence="11">
    <location>
        <position position="160"/>
    </location>
    <ligand>
        <name>Mg(2+)</name>
        <dbReference type="ChEBI" id="CHEBI:18420"/>
    </ligand>
</feature>
<feature type="binding site" evidence="11">
    <location>
        <position position="221"/>
    </location>
    <ligand>
        <name>FMN</name>
        <dbReference type="ChEBI" id="CHEBI:58210"/>
    </ligand>
</feature>
<dbReference type="CDD" id="cd02811">
    <property type="entry name" value="IDI-2_FMN"/>
    <property type="match status" value="1"/>
</dbReference>
<keyword evidence="5 11" id="KW-0479">Metal-binding</keyword>
<evidence type="ECO:0000256" key="5">
    <source>
        <dbReference type="ARBA" id="ARBA00022723"/>
    </source>
</evidence>
<feature type="binding site" evidence="11">
    <location>
        <position position="159"/>
    </location>
    <ligand>
        <name>substrate</name>
    </ligand>
</feature>
<dbReference type="HAMAP" id="MF_00354">
    <property type="entry name" value="Idi_2"/>
    <property type="match status" value="1"/>
</dbReference>
<evidence type="ECO:0000256" key="8">
    <source>
        <dbReference type="ARBA" id="ARBA00023229"/>
    </source>
</evidence>
<dbReference type="GO" id="GO:0008299">
    <property type="term" value="P:isoprenoid biosynthetic process"/>
    <property type="evidence" value="ECO:0007669"/>
    <property type="project" value="UniProtKB-UniRule"/>
</dbReference>
<evidence type="ECO:0000256" key="4">
    <source>
        <dbReference type="ARBA" id="ARBA00022643"/>
    </source>
</evidence>
<comment type="caution">
    <text evidence="11">Lacks conserved residue(s) required for the propagation of feature annotation.</text>
</comment>
<comment type="subunit">
    <text evidence="10 11">Homooctamer. Dimer of tetramers.</text>
</comment>
<dbReference type="GO" id="GO:0016491">
    <property type="term" value="F:oxidoreductase activity"/>
    <property type="evidence" value="ECO:0007669"/>
    <property type="project" value="InterPro"/>
</dbReference>
<name>A0A1H2R2N7_9BACL</name>
<dbReference type="GO" id="GO:0004452">
    <property type="term" value="F:isopentenyl-diphosphate delta-isomerase activity"/>
    <property type="evidence" value="ECO:0007669"/>
    <property type="project" value="UniProtKB-UniRule"/>
</dbReference>
<evidence type="ECO:0000313" key="15">
    <source>
        <dbReference type="Proteomes" id="UP000182589"/>
    </source>
</evidence>
<comment type="function">
    <text evidence="11">Involved in the biosynthesis of isoprenoids. Catalyzes the 1,3-allylic rearrangement of the homoallylic substrate isopentenyl (IPP) to its allylic isomer, dimethylallyl diphosphate (DMAPP).</text>
</comment>
<dbReference type="GO" id="GO:0000287">
    <property type="term" value="F:magnesium ion binding"/>
    <property type="evidence" value="ECO:0007669"/>
    <property type="project" value="UniProtKB-UniRule"/>
</dbReference>
<evidence type="ECO:0000256" key="11">
    <source>
        <dbReference type="HAMAP-Rule" id="MF_00354"/>
    </source>
</evidence>
<evidence type="ECO:0000256" key="3">
    <source>
        <dbReference type="ARBA" id="ARBA00022630"/>
    </source>
</evidence>
<dbReference type="PANTHER" id="PTHR43665:SF1">
    <property type="entry name" value="ISOPENTENYL-DIPHOSPHATE DELTA-ISOMERASE"/>
    <property type="match status" value="1"/>
</dbReference>
<keyword evidence="2 11" id="KW-0963">Cytoplasm</keyword>
<dbReference type="GO" id="GO:0070402">
    <property type="term" value="F:NADPH binding"/>
    <property type="evidence" value="ECO:0007669"/>
    <property type="project" value="UniProtKB-UniRule"/>
</dbReference>
<keyword evidence="3 11" id="KW-0285">Flavoprotein</keyword>
<gene>
    <name evidence="11 13" type="primary">fni</name>
    <name evidence="13" type="ORF">Heshes_08930</name>
    <name evidence="14" type="ORF">SAMN04489725_102138</name>
</gene>
<sequence length="370" mass="39002">MAKVVGDLRQRRKVEHVAAVRALGDNPASTNWFEDVSLVPCCAPELAVDEVSIASEVCGVTLPSPIVVNAMTGGADEVYELNRKLAAAARRHGLAMALGSGTAGVRSPEVAYTYSVVREVYPDGVVIANVGMGTDVETAKAAVDIVGAQLLQVHWNVAQEMFMTEGDRDFRGALAKLVDVVQGVGVPVIAKEVGQGIAAEQAVQFVECGVRGIDVGGRGGTNFIAVEAWRRGLQLADSWQSWGLSTAASLAEVMDAVGDRADVFASGGMRTADEIVKAMAMGAKAVGIAGPLVRLLGQPDGEAALDRYLEELHAGIRTLLVLTGCRTWADLRKKPVVVTGKLREWLAARGRQAYVTSLQQRGGIAIVGDM</sequence>
<dbReference type="EMBL" id="FNOJ01000002">
    <property type="protein sequence ID" value="SDW13621.1"/>
    <property type="molecule type" value="Genomic_DNA"/>
</dbReference>
<keyword evidence="8 11" id="KW-0414">Isoprene biosynthesis</keyword>
<dbReference type="AlphaFoldDB" id="A0A1H2R2N7"/>
<evidence type="ECO:0000256" key="2">
    <source>
        <dbReference type="ARBA" id="ARBA00022490"/>
    </source>
</evidence>
<evidence type="ECO:0000256" key="10">
    <source>
        <dbReference type="ARBA" id="ARBA00025810"/>
    </source>
</evidence>
<evidence type="ECO:0000313" key="14">
    <source>
        <dbReference type="EMBL" id="SDW13621.1"/>
    </source>
</evidence>
<comment type="catalytic activity">
    <reaction evidence="11">
        <text>isopentenyl diphosphate = dimethylallyl diphosphate</text>
        <dbReference type="Rhea" id="RHEA:23284"/>
        <dbReference type="ChEBI" id="CHEBI:57623"/>
        <dbReference type="ChEBI" id="CHEBI:128769"/>
        <dbReference type="EC" id="5.3.3.2"/>
    </reaction>
</comment>
<dbReference type="Proteomes" id="UP001157137">
    <property type="component" value="Unassembled WGS sequence"/>
</dbReference>
<dbReference type="RefSeq" id="WP_006447150.1">
    <property type="nucleotide sequence ID" value="NZ_BSRA01000004.1"/>
</dbReference>
<feature type="binding site" evidence="11">
    <location>
        <begin position="12"/>
        <end position="13"/>
    </location>
    <ligand>
        <name>substrate</name>
    </ligand>
</feature>
<evidence type="ECO:0000256" key="1">
    <source>
        <dbReference type="ARBA" id="ARBA00001917"/>
    </source>
</evidence>
<comment type="cofactor">
    <cofactor evidence="11">
        <name>Mg(2+)</name>
        <dbReference type="ChEBI" id="CHEBI:18420"/>
    </cofactor>
</comment>
<dbReference type="InterPro" id="IPR013785">
    <property type="entry name" value="Aldolase_TIM"/>
</dbReference>
<keyword evidence="6 11" id="KW-0460">Magnesium</keyword>
<keyword evidence="9 11" id="KW-0413">Isomerase</keyword>
<keyword evidence="15" id="KW-1185">Reference proteome</keyword>
<reference evidence="13" key="3">
    <citation type="submission" date="2023-02" db="EMBL/GenBank/DDBJ databases">
        <title>Proposal of a novel subspecies: Alicyclobacillus hesperidum subspecies aegle.</title>
        <authorList>
            <person name="Goto K."/>
            <person name="Fujii T."/>
            <person name="Yasui K."/>
            <person name="Mochida K."/>
            <person name="Kato-Tanaka Y."/>
            <person name="Morohoshi S."/>
            <person name="An S.Y."/>
            <person name="Kasai H."/>
            <person name="Yokota A."/>
        </authorList>
    </citation>
    <scope>NUCLEOTIDE SEQUENCE</scope>
    <source>
        <strain evidence="13">DSM 12766</strain>
    </source>
</reference>
<dbReference type="GO" id="GO:0010181">
    <property type="term" value="F:FMN binding"/>
    <property type="evidence" value="ECO:0007669"/>
    <property type="project" value="UniProtKB-UniRule"/>
</dbReference>
<comment type="cofactor">
    <cofactor evidence="11">
        <name>NADPH</name>
        <dbReference type="ChEBI" id="CHEBI:57783"/>
    </cofactor>
</comment>
<feature type="binding site" evidence="11">
    <location>
        <begin position="70"/>
        <end position="72"/>
    </location>
    <ligand>
        <name>FMN</name>
        <dbReference type="ChEBI" id="CHEBI:58210"/>
    </ligand>
</feature>
<dbReference type="PIRSF" id="PIRSF003314">
    <property type="entry name" value="IPP_isomerase"/>
    <property type="match status" value="1"/>
</dbReference>
<dbReference type="Proteomes" id="UP000182589">
    <property type="component" value="Unassembled WGS sequence"/>
</dbReference>
<accession>A0A1H2R2N7</accession>
<dbReference type="STRING" id="89784.SAMN04489725_102138"/>
<keyword evidence="4 11" id="KW-0288">FMN</keyword>
<reference evidence="15" key="2">
    <citation type="submission" date="2016-10" db="EMBL/GenBank/DDBJ databases">
        <authorList>
            <person name="Varghese N."/>
        </authorList>
    </citation>
    <scope>NUCLEOTIDE SEQUENCE [LARGE SCALE GENOMIC DNA]</scope>
    <source>
        <strain evidence="15">DSM 12489</strain>
    </source>
</reference>
<dbReference type="EMBL" id="BSRA01000004">
    <property type="protein sequence ID" value="GLV13209.1"/>
    <property type="molecule type" value="Genomic_DNA"/>
</dbReference>
<dbReference type="EC" id="5.3.3.2" evidence="11"/>